<feature type="domain" description="AtuA-like ferredoxin-fold" evidence="2">
    <location>
        <begin position="512"/>
        <end position="612"/>
    </location>
</feature>
<evidence type="ECO:0000313" key="3">
    <source>
        <dbReference type="EMBL" id="KAK9426669.1"/>
    </source>
</evidence>
<proteinExistence type="predicted"/>
<accession>A0ABR2VIJ6</accession>
<reference evidence="3 4" key="1">
    <citation type="journal article" date="2024" name="J. Plant Pathol.">
        <title>Sequence and assembly of the genome of Seiridium unicorne, isolate CBS 538.82, causal agent of cypress canker disease.</title>
        <authorList>
            <person name="Scali E."/>
            <person name="Rocca G.D."/>
            <person name="Danti R."/>
            <person name="Garbelotto M."/>
            <person name="Barberini S."/>
            <person name="Baroncelli R."/>
            <person name="Emiliani G."/>
        </authorList>
    </citation>
    <scope>NUCLEOTIDE SEQUENCE [LARGE SCALE GENOMIC DNA]</scope>
    <source>
        <strain evidence="3 4">BM-138-508</strain>
    </source>
</reference>
<dbReference type="InterPro" id="IPR010839">
    <property type="entry name" value="AtuA_N"/>
</dbReference>
<dbReference type="Pfam" id="PF07287">
    <property type="entry name" value="AtuA"/>
    <property type="match status" value="1"/>
</dbReference>
<name>A0ABR2VIJ6_9PEZI</name>
<dbReference type="InterPro" id="IPR056362">
    <property type="entry name" value="AtuA-like_ferredoxin_dom"/>
</dbReference>
<evidence type="ECO:0000313" key="4">
    <source>
        <dbReference type="Proteomes" id="UP001408356"/>
    </source>
</evidence>
<sequence>MLRRPVRIANCSGATPDPGDFMLHQATAGPIDVITGDYLAEANLAQYAEAYAEGTHPGWVASAWDGLQKSLSAVNERRIKVVINGGALNPRGLAETTHQLAKEKGFNLKVGWVDGDDLMFKVKDILRRDAKGRLPHLDVENQEVQLVKDTENFLEDPNKKIVAANAYLGCRAIRKGLDEGADIIICGRVADASPVMGAAAWWHEWKDDQFDRLAGALLAGHLIECSTYGTGGNFAGFDEYPVKKLLNLGCPIAEIDEKGECVITKHEKLNGIVTEEVVKCQLLYELQGTVYLNSDVKADIKDVVVKQVGVNRVRVSGARGHPPPPTTKLAVFYKGGFQGEITFNATGYAVKEKYDLQEAQLRNKLEEWGLMKHIDLLEFQRIGVPEPNPSSQLAATTYLRIFVQAAKANTVKAVFSGIMYNFMQHFPGLSATLDWRLISDPLPFLGYFPALVKQNEIEESVNIIGSEDKGVRKLKVGGPGRTEALKPRENYEAISPRDLSDFGSTKIGPIGDLLLARSGDKGANVNVGFTPRARANNEETWDWMRSFLTSDRLKQMMGDDWKDWFHMERVEFPGIRAVHFVVYGALGRGVSSSARLDSLGKGFAEFLRAVHVPLPRKLLGQDIASKL</sequence>
<feature type="domain" description="Acyclic terpene utilisation N-terminal" evidence="1">
    <location>
        <begin position="6"/>
        <end position="462"/>
    </location>
</feature>
<dbReference type="EMBL" id="JARVKF010000001">
    <property type="protein sequence ID" value="KAK9426669.1"/>
    <property type="molecule type" value="Genomic_DNA"/>
</dbReference>
<organism evidence="3 4">
    <name type="scientific">Seiridium unicorne</name>
    <dbReference type="NCBI Taxonomy" id="138068"/>
    <lineage>
        <taxon>Eukaryota</taxon>
        <taxon>Fungi</taxon>
        <taxon>Dikarya</taxon>
        <taxon>Ascomycota</taxon>
        <taxon>Pezizomycotina</taxon>
        <taxon>Sordariomycetes</taxon>
        <taxon>Xylariomycetidae</taxon>
        <taxon>Amphisphaeriales</taxon>
        <taxon>Sporocadaceae</taxon>
        <taxon>Seiridium</taxon>
    </lineage>
</organism>
<evidence type="ECO:0008006" key="5">
    <source>
        <dbReference type="Google" id="ProtNLM"/>
    </source>
</evidence>
<dbReference type="PANTHER" id="PTHR47585:SF1">
    <property type="entry name" value="DUF1446 DOMAIN-CONTAINING PROTEIN"/>
    <property type="match status" value="1"/>
</dbReference>
<evidence type="ECO:0000259" key="2">
    <source>
        <dbReference type="Pfam" id="PF23544"/>
    </source>
</evidence>
<comment type="caution">
    <text evidence="3">The sequence shown here is derived from an EMBL/GenBank/DDBJ whole genome shotgun (WGS) entry which is preliminary data.</text>
</comment>
<dbReference type="Pfam" id="PF23544">
    <property type="entry name" value="AtuA_ferredoxin"/>
    <property type="match status" value="1"/>
</dbReference>
<gene>
    <name evidence="3" type="ORF">SUNI508_00196</name>
</gene>
<dbReference type="PANTHER" id="PTHR47585">
    <property type="match status" value="1"/>
</dbReference>
<evidence type="ECO:0000259" key="1">
    <source>
        <dbReference type="Pfam" id="PF07287"/>
    </source>
</evidence>
<protein>
    <recommendedName>
        <fullName evidence="5">DUF1446-domain-containing protein</fullName>
    </recommendedName>
</protein>
<keyword evidence="4" id="KW-1185">Reference proteome</keyword>
<dbReference type="Proteomes" id="UP001408356">
    <property type="component" value="Unassembled WGS sequence"/>
</dbReference>